<accession>A0AAD6USH5</accession>
<evidence type="ECO:0000313" key="2">
    <source>
        <dbReference type="EMBL" id="KAJ7189523.1"/>
    </source>
</evidence>
<keyword evidence="3" id="KW-1185">Reference proteome</keyword>
<dbReference type="Proteomes" id="UP001219525">
    <property type="component" value="Unassembled WGS sequence"/>
</dbReference>
<reference evidence="2" key="1">
    <citation type="submission" date="2023-03" db="EMBL/GenBank/DDBJ databases">
        <title>Massive genome expansion in bonnet fungi (Mycena s.s.) driven by repeated elements and novel gene families across ecological guilds.</title>
        <authorList>
            <consortium name="Lawrence Berkeley National Laboratory"/>
            <person name="Harder C.B."/>
            <person name="Miyauchi S."/>
            <person name="Viragh M."/>
            <person name="Kuo A."/>
            <person name="Thoen E."/>
            <person name="Andreopoulos B."/>
            <person name="Lu D."/>
            <person name="Skrede I."/>
            <person name="Drula E."/>
            <person name="Henrissat B."/>
            <person name="Morin E."/>
            <person name="Kohler A."/>
            <person name="Barry K."/>
            <person name="LaButti K."/>
            <person name="Morin E."/>
            <person name="Salamov A."/>
            <person name="Lipzen A."/>
            <person name="Mereny Z."/>
            <person name="Hegedus B."/>
            <person name="Baldrian P."/>
            <person name="Stursova M."/>
            <person name="Weitz H."/>
            <person name="Taylor A."/>
            <person name="Grigoriev I.V."/>
            <person name="Nagy L.G."/>
            <person name="Martin F."/>
            <person name="Kauserud H."/>
        </authorList>
    </citation>
    <scope>NUCLEOTIDE SEQUENCE</scope>
    <source>
        <strain evidence="2">9144</strain>
    </source>
</reference>
<organism evidence="2 3">
    <name type="scientific">Mycena pura</name>
    <dbReference type="NCBI Taxonomy" id="153505"/>
    <lineage>
        <taxon>Eukaryota</taxon>
        <taxon>Fungi</taxon>
        <taxon>Dikarya</taxon>
        <taxon>Basidiomycota</taxon>
        <taxon>Agaricomycotina</taxon>
        <taxon>Agaricomycetes</taxon>
        <taxon>Agaricomycetidae</taxon>
        <taxon>Agaricales</taxon>
        <taxon>Marasmiineae</taxon>
        <taxon>Mycenaceae</taxon>
        <taxon>Mycena</taxon>
    </lineage>
</organism>
<comment type="caution">
    <text evidence="2">The sequence shown here is derived from an EMBL/GenBank/DDBJ whole genome shotgun (WGS) entry which is preliminary data.</text>
</comment>
<name>A0AAD6USH5_9AGAR</name>
<feature type="region of interest" description="Disordered" evidence="1">
    <location>
        <begin position="1"/>
        <end position="22"/>
    </location>
</feature>
<feature type="region of interest" description="Disordered" evidence="1">
    <location>
        <begin position="88"/>
        <end position="120"/>
    </location>
</feature>
<feature type="compositionally biased region" description="Low complexity" evidence="1">
    <location>
        <begin position="88"/>
        <end position="106"/>
    </location>
</feature>
<proteinExistence type="predicted"/>
<dbReference type="EMBL" id="JARJCW010000174">
    <property type="protein sequence ID" value="KAJ7189523.1"/>
    <property type="molecule type" value="Genomic_DNA"/>
</dbReference>
<dbReference type="AlphaFoldDB" id="A0AAD6USH5"/>
<gene>
    <name evidence="2" type="ORF">GGX14DRAFT_408750</name>
</gene>
<evidence type="ECO:0000313" key="3">
    <source>
        <dbReference type="Proteomes" id="UP001219525"/>
    </source>
</evidence>
<evidence type="ECO:0000256" key="1">
    <source>
        <dbReference type="SAM" id="MobiDB-lite"/>
    </source>
</evidence>
<sequence length="240" mass="25880">MHHWFRQETSSAPGAAERGKGGSEKCTWYYPVTLQFSLLHSSRQPSDLRLHDEHKHANSARLPQQHCWFPAGISGARRLRRLAAPAADAPAPATDASAPGRVGGAARVRREPGPGARGQQWDALPVGAAECGRGGVPPVHQYMYKLVLRWTCPKKGPNVLRKPMCIAHLFNVQTDLILGSGVVAGDPSGGSAGARARHAGEECRGAEEGRDIFLLRSRATCSEHVQLVQHSADASRRVVT</sequence>
<protein>
    <submittedName>
        <fullName evidence="2">Uncharacterized protein</fullName>
    </submittedName>
</protein>